<evidence type="ECO:0000313" key="11">
    <source>
        <dbReference type="EMBL" id="GHC40303.1"/>
    </source>
</evidence>
<dbReference type="EMBL" id="BMVB01000003">
    <property type="protein sequence ID" value="GHC40303.1"/>
    <property type="molecule type" value="Genomic_DNA"/>
</dbReference>
<proteinExistence type="predicted"/>
<dbReference type="PANTHER" id="PTHR42718:SF42">
    <property type="entry name" value="EXPORT PROTEIN"/>
    <property type="match status" value="1"/>
</dbReference>
<keyword evidence="3" id="KW-1003">Cell membrane</keyword>
<keyword evidence="4 9" id="KW-0812">Transmembrane</keyword>
<feature type="transmembrane region" description="Helical" evidence="9">
    <location>
        <begin position="151"/>
        <end position="172"/>
    </location>
</feature>
<feature type="compositionally biased region" description="Basic residues" evidence="8">
    <location>
        <begin position="518"/>
        <end position="537"/>
    </location>
</feature>
<comment type="subcellular location">
    <subcellularLocation>
        <location evidence="1">Cell membrane</location>
        <topology evidence="1">Multi-pass membrane protein</topology>
    </subcellularLocation>
</comment>
<dbReference type="InterPro" id="IPR036259">
    <property type="entry name" value="MFS_trans_sf"/>
</dbReference>
<name>A0A918TAX0_STRCJ</name>
<reference evidence="11" key="2">
    <citation type="submission" date="2020-09" db="EMBL/GenBank/DDBJ databases">
        <authorList>
            <person name="Sun Q."/>
            <person name="Ohkuma M."/>
        </authorList>
    </citation>
    <scope>NUCLEOTIDE SEQUENCE</scope>
    <source>
        <strain evidence="11">JCM 4633</strain>
    </source>
</reference>
<dbReference type="Gene3D" id="1.20.1720.10">
    <property type="entry name" value="Multidrug resistance protein D"/>
    <property type="match status" value="1"/>
</dbReference>
<dbReference type="InterPro" id="IPR005829">
    <property type="entry name" value="Sugar_transporter_CS"/>
</dbReference>
<dbReference type="CDD" id="cd17321">
    <property type="entry name" value="MFS_MMR_MDR_like"/>
    <property type="match status" value="1"/>
</dbReference>
<gene>
    <name evidence="11" type="ORF">GCM10010507_13080</name>
</gene>
<protein>
    <submittedName>
        <fullName evidence="11">MFS transporter</fullName>
    </submittedName>
</protein>
<dbReference type="Gene3D" id="1.20.1250.20">
    <property type="entry name" value="MFS general substrate transporter like domains"/>
    <property type="match status" value="1"/>
</dbReference>
<evidence type="ECO:0000256" key="5">
    <source>
        <dbReference type="ARBA" id="ARBA00022989"/>
    </source>
</evidence>
<feature type="transmembrane region" description="Helical" evidence="9">
    <location>
        <begin position="21"/>
        <end position="45"/>
    </location>
</feature>
<dbReference type="GO" id="GO:0005886">
    <property type="term" value="C:plasma membrane"/>
    <property type="evidence" value="ECO:0007669"/>
    <property type="project" value="UniProtKB-SubCell"/>
</dbReference>
<evidence type="ECO:0000256" key="9">
    <source>
        <dbReference type="SAM" id="Phobius"/>
    </source>
</evidence>
<dbReference type="InterPro" id="IPR011701">
    <property type="entry name" value="MFS"/>
</dbReference>
<feature type="transmembrane region" description="Helical" evidence="9">
    <location>
        <begin position="92"/>
        <end position="111"/>
    </location>
</feature>
<evidence type="ECO:0000313" key="12">
    <source>
        <dbReference type="Proteomes" id="UP000646244"/>
    </source>
</evidence>
<dbReference type="PROSITE" id="PS50850">
    <property type="entry name" value="MFS"/>
    <property type="match status" value="1"/>
</dbReference>
<comment type="caution">
    <text evidence="11">The sequence shown here is derived from an EMBL/GenBank/DDBJ whole genome shotgun (WGS) entry which is preliminary data.</text>
</comment>
<feature type="transmembrane region" description="Helical" evidence="9">
    <location>
        <begin position="117"/>
        <end position="139"/>
    </location>
</feature>
<keyword evidence="5 9" id="KW-1133">Transmembrane helix</keyword>
<dbReference type="SUPFAM" id="SSF103473">
    <property type="entry name" value="MFS general substrate transporter"/>
    <property type="match status" value="1"/>
</dbReference>
<dbReference type="Proteomes" id="UP000646244">
    <property type="component" value="Unassembled WGS sequence"/>
</dbReference>
<keyword evidence="7" id="KW-0046">Antibiotic resistance</keyword>
<feature type="transmembrane region" description="Helical" evidence="9">
    <location>
        <begin position="244"/>
        <end position="262"/>
    </location>
</feature>
<dbReference type="PROSITE" id="PS00216">
    <property type="entry name" value="SUGAR_TRANSPORT_1"/>
    <property type="match status" value="1"/>
</dbReference>
<organism evidence="11 12">
    <name type="scientific">Streptomyces cinnamoneus</name>
    <name type="common">Streptoverticillium cinnamoneum</name>
    <dbReference type="NCBI Taxonomy" id="53446"/>
    <lineage>
        <taxon>Bacteria</taxon>
        <taxon>Bacillati</taxon>
        <taxon>Actinomycetota</taxon>
        <taxon>Actinomycetes</taxon>
        <taxon>Kitasatosporales</taxon>
        <taxon>Streptomycetaceae</taxon>
        <taxon>Streptomyces</taxon>
        <taxon>Streptomyces cinnamoneus group</taxon>
    </lineage>
</organism>
<evidence type="ECO:0000256" key="8">
    <source>
        <dbReference type="SAM" id="MobiDB-lite"/>
    </source>
</evidence>
<feature type="region of interest" description="Disordered" evidence="8">
    <location>
        <begin position="517"/>
        <end position="537"/>
    </location>
</feature>
<feature type="domain" description="Major facilitator superfamily (MFS) profile" evidence="10">
    <location>
        <begin position="23"/>
        <end position="513"/>
    </location>
</feature>
<dbReference type="NCBIfam" id="TIGR00711">
    <property type="entry name" value="efflux_EmrB"/>
    <property type="match status" value="1"/>
</dbReference>
<dbReference type="GO" id="GO:0046677">
    <property type="term" value="P:response to antibiotic"/>
    <property type="evidence" value="ECO:0007669"/>
    <property type="project" value="UniProtKB-KW"/>
</dbReference>
<feature type="transmembrane region" description="Helical" evidence="9">
    <location>
        <begin position="377"/>
        <end position="398"/>
    </location>
</feature>
<dbReference type="Pfam" id="PF07690">
    <property type="entry name" value="MFS_1"/>
    <property type="match status" value="1"/>
</dbReference>
<dbReference type="GO" id="GO:0022857">
    <property type="term" value="F:transmembrane transporter activity"/>
    <property type="evidence" value="ECO:0007669"/>
    <property type="project" value="InterPro"/>
</dbReference>
<evidence type="ECO:0000256" key="3">
    <source>
        <dbReference type="ARBA" id="ARBA00022475"/>
    </source>
</evidence>
<sequence length="537" mass="56123">MLQNERDDLMLAKPTADPHRWRILACLVVSLVLTVLDTSIISVALRTLALPAPDGLGASSGDLQWSVDSYTLVFATLLITAGLAADRFGRKRALLAGLLVFGAFSAASAYAPDARQLILYRGGMGIGAALVVPATLAVITHVFPPAERPKAIGVWAASAGLAVAIGPVTGGLLLEHYWWGSLFLINLPIVLVGAVAVALVVPESADPAPRRFDPVGVLLCVTGLGLLVLGIIEGGELDDWTSPRVWAGTLGGLALLTAFVLWERRSTHPAMDLRCFRRARFSAAVGAITVVFFGLLGSSFYMIFYLQSARGYSSLQAGCCLLPLAVAQLAFSPHSTALARRLGVRTVCTAGLVMTAVTFLGVSALDQHSPLWQCEALFFLMGSAMGYVMPAATASAMAAMPTRTAGAGAALVNSLRQVGGALGVAVLGSLLASQYRSGVHGHLRPVPPALRPLAEESVAGALTVADGLGIRGDALAERAVDAFVSAMRVTSLTAAGITLAGAVLVWLFLPPRNAPPPTRRRLLTGRVTHSRGIRPRP</sequence>
<keyword evidence="6 9" id="KW-0472">Membrane</keyword>
<dbReference type="RefSeq" id="WP_229844618.1">
    <property type="nucleotide sequence ID" value="NZ_BMVB01000003.1"/>
</dbReference>
<evidence type="ECO:0000256" key="6">
    <source>
        <dbReference type="ARBA" id="ARBA00023136"/>
    </source>
</evidence>
<dbReference type="InterPro" id="IPR020846">
    <property type="entry name" value="MFS_dom"/>
</dbReference>
<evidence type="ECO:0000259" key="10">
    <source>
        <dbReference type="PROSITE" id="PS50850"/>
    </source>
</evidence>
<evidence type="ECO:0000256" key="4">
    <source>
        <dbReference type="ARBA" id="ARBA00022692"/>
    </source>
</evidence>
<dbReference type="InterPro" id="IPR004638">
    <property type="entry name" value="EmrB-like"/>
</dbReference>
<feature type="transmembrane region" description="Helical" evidence="9">
    <location>
        <begin position="65"/>
        <end position="85"/>
    </location>
</feature>
<accession>A0A918TAX0</accession>
<feature type="transmembrane region" description="Helical" evidence="9">
    <location>
        <begin position="343"/>
        <end position="365"/>
    </location>
</feature>
<evidence type="ECO:0000256" key="2">
    <source>
        <dbReference type="ARBA" id="ARBA00022448"/>
    </source>
</evidence>
<dbReference type="AlphaFoldDB" id="A0A918TAX0"/>
<feature type="transmembrane region" description="Helical" evidence="9">
    <location>
        <begin position="283"/>
        <end position="306"/>
    </location>
</feature>
<evidence type="ECO:0000256" key="7">
    <source>
        <dbReference type="ARBA" id="ARBA00023251"/>
    </source>
</evidence>
<feature type="transmembrane region" description="Helical" evidence="9">
    <location>
        <begin position="178"/>
        <end position="200"/>
    </location>
</feature>
<evidence type="ECO:0000256" key="1">
    <source>
        <dbReference type="ARBA" id="ARBA00004651"/>
    </source>
</evidence>
<reference evidence="11" key="1">
    <citation type="journal article" date="2014" name="Int. J. Syst. Evol. Microbiol.">
        <title>Complete genome sequence of Corynebacterium casei LMG S-19264T (=DSM 44701T), isolated from a smear-ripened cheese.</title>
        <authorList>
            <consortium name="US DOE Joint Genome Institute (JGI-PGF)"/>
            <person name="Walter F."/>
            <person name="Albersmeier A."/>
            <person name="Kalinowski J."/>
            <person name="Ruckert C."/>
        </authorList>
    </citation>
    <scope>NUCLEOTIDE SEQUENCE</scope>
    <source>
        <strain evidence="11">JCM 4633</strain>
    </source>
</reference>
<feature type="transmembrane region" description="Helical" evidence="9">
    <location>
        <begin position="489"/>
        <end position="509"/>
    </location>
</feature>
<dbReference type="PANTHER" id="PTHR42718">
    <property type="entry name" value="MAJOR FACILITATOR SUPERFAMILY MULTIDRUG TRANSPORTER MFSC"/>
    <property type="match status" value="1"/>
</dbReference>
<feature type="transmembrane region" description="Helical" evidence="9">
    <location>
        <begin position="212"/>
        <end position="232"/>
    </location>
</feature>
<keyword evidence="2" id="KW-0813">Transport</keyword>